<keyword evidence="1" id="KW-0678">Repressor</keyword>
<dbReference type="CDD" id="cd01109">
    <property type="entry name" value="HTH_YyaN"/>
    <property type="match status" value="1"/>
</dbReference>
<feature type="domain" description="HTH merR-type" evidence="5">
    <location>
        <begin position="3"/>
        <end position="71"/>
    </location>
</feature>
<dbReference type="PANTHER" id="PTHR30204">
    <property type="entry name" value="REDOX-CYCLING DRUG-SENSING TRANSCRIPTIONAL ACTIVATOR SOXR"/>
    <property type="match status" value="1"/>
</dbReference>
<dbReference type="RefSeq" id="WP_056967109.1">
    <property type="nucleotide sequence ID" value="NZ_AYYQ01000036.1"/>
</dbReference>
<evidence type="ECO:0000256" key="3">
    <source>
        <dbReference type="ARBA" id="ARBA00023125"/>
    </source>
</evidence>
<dbReference type="InterPro" id="IPR009061">
    <property type="entry name" value="DNA-bd_dom_put_sf"/>
</dbReference>
<dbReference type="SMART" id="SM00422">
    <property type="entry name" value="HTH_MERR"/>
    <property type="match status" value="1"/>
</dbReference>
<dbReference type="GO" id="GO:0003677">
    <property type="term" value="F:DNA binding"/>
    <property type="evidence" value="ECO:0007669"/>
    <property type="project" value="UniProtKB-KW"/>
</dbReference>
<dbReference type="OrthoDB" id="9811174at2"/>
<evidence type="ECO:0000256" key="1">
    <source>
        <dbReference type="ARBA" id="ARBA00022491"/>
    </source>
</evidence>
<accession>A0A0R2ALP5</accession>
<dbReference type="Pfam" id="PF13411">
    <property type="entry name" value="MerR_1"/>
    <property type="match status" value="1"/>
</dbReference>
<dbReference type="PROSITE" id="PS00552">
    <property type="entry name" value="HTH_MERR_1"/>
    <property type="match status" value="1"/>
</dbReference>
<dbReference type="PRINTS" id="PR00040">
    <property type="entry name" value="HTHMERR"/>
</dbReference>
<evidence type="ECO:0000313" key="7">
    <source>
        <dbReference type="Proteomes" id="UP000052012"/>
    </source>
</evidence>
<dbReference type="STRING" id="1423781.FD06_GL000778"/>
<dbReference type="Proteomes" id="UP000052012">
    <property type="component" value="Unassembled WGS sequence"/>
</dbReference>
<keyword evidence="7" id="KW-1185">Reference proteome</keyword>
<dbReference type="PATRIC" id="fig|1423781.4.peg.803"/>
<dbReference type="GO" id="GO:0003700">
    <property type="term" value="F:DNA-binding transcription factor activity"/>
    <property type="evidence" value="ECO:0007669"/>
    <property type="project" value="InterPro"/>
</dbReference>
<sequence length="137" mass="16370">MEKYTIGEFAKKVGLTTYTLRYYEQQQLIMPRRDDHQRRYYTDEDVKWLGFLICLKNTGMTMSEIGEYVQLRSQGDKTMEARKNLLAVVKKRSDDQIKDMQANLKVVKHKIDWYNGKMDCSIDQDEDFESYLARFNN</sequence>
<dbReference type="AlphaFoldDB" id="A0A0R2ALP5"/>
<keyword evidence="4" id="KW-0804">Transcription</keyword>
<dbReference type="InterPro" id="IPR047057">
    <property type="entry name" value="MerR_fam"/>
</dbReference>
<proteinExistence type="predicted"/>
<reference evidence="6 7" key="1">
    <citation type="journal article" date="2015" name="Genome Announc.">
        <title>Expanding the biotechnology potential of lactobacilli through comparative genomics of 213 strains and associated genera.</title>
        <authorList>
            <person name="Sun Z."/>
            <person name="Harris H.M."/>
            <person name="McCann A."/>
            <person name="Guo C."/>
            <person name="Argimon S."/>
            <person name="Zhang W."/>
            <person name="Yang X."/>
            <person name="Jeffery I.B."/>
            <person name="Cooney J.C."/>
            <person name="Kagawa T.F."/>
            <person name="Liu W."/>
            <person name="Song Y."/>
            <person name="Salvetti E."/>
            <person name="Wrobel A."/>
            <person name="Rasinkangas P."/>
            <person name="Parkhill J."/>
            <person name="Rea M.C."/>
            <person name="O'Sullivan O."/>
            <person name="Ritari J."/>
            <person name="Douillard F.P."/>
            <person name="Paul Ross R."/>
            <person name="Yang R."/>
            <person name="Briner A.E."/>
            <person name="Felis G.E."/>
            <person name="de Vos W.M."/>
            <person name="Barrangou R."/>
            <person name="Klaenhammer T.R."/>
            <person name="Caufield P.W."/>
            <person name="Cui Y."/>
            <person name="Zhang H."/>
            <person name="O'Toole P.W."/>
        </authorList>
    </citation>
    <scope>NUCLEOTIDE SEQUENCE [LARGE SCALE GENOMIC DNA]</scope>
    <source>
        <strain evidence="6 7">DSM 23829</strain>
    </source>
</reference>
<name>A0A0R2ALP5_9LACO</name>
<gene>
    <name evidence="6" type="ORF">FD06_GL000778</name>
</gene>
<protein>
    <submittedName>
        <fullName evidence="6">Transcriptional regulator</fullName>
    </submittedName>
</protein>
<evidence type="ECO:0000256" key="2">
    <source>
        <dbReference type="ARBA" id="ARBA00023015"/>
    </source>
</evidence>
<dbReference type="SUPFAM" id="SSF46955">
    <property type="entry name" value="Putative DNA-binding domain"/>
    <property type="match status" value="1"/>
</dbReference>
<evidence type="ECO:0000256" key="4">
    <source>
        <dbReference type="ARBA" id="ARBA00023163"/>
    </source>
</evidence>
<dbReference type="InterPro" id="IPR000551">
    <property type="entry name" value="MerR-type_HTH_dom"/>
</dbReference>
<dbReference type="EMBL" id="AYYQ01000036">
    <property type="protein sequence ID" value="KRM67626.1"/>
    <property type="molecule type" value="Genomic_DNA"/>
</dbReference>
<dbReference type="PANTHER" id="PTHR30204:SF69">
    <property type="entry name" value="MERR-FAMILY TRANSCRIPTIONAL REGULATOR"/>
    <property type="match status" value="1"/>
</dbReference>
<comment type="caution">
    <text evidence="6">The sequence shown here is derived from an EMBL/GenBank/DDBJ whole genome shotgun (WGS) entry which is preliminary data.</text>
</comment>
<keyword evidence="3" id="KW-0238">DNA-binding</keyword>
<dbReference type="Gene3D" id="1.10.1660.10">
    <property type="match status" value="1"/>
</dbReference>
<organism evidence="6 7">
    <name type="scientific">Apilactobacillus ozensis DSM 23829 = JCM 17196</name>
    <dbReference type="NCBI Taxonomy" id="1423781"/>
    <lineage>
        <taxon>Bacteria</taxon>
        <taxon>Bacillati</taxon>
        <taxon>Bacillota</taxon>
        <taxon>Bacilli</taxon>
        <taxon>Lactobacillales</taxon>
        <taxon>Lactobacillaceae</taxon>
        <taxon>Apilactobacillus</taxon>
    </lineage>
</organism>
<keyword evidence="2" id="KW-0805">Transcription regulation</keyword>
<evidence type="ECO:0000259" key="5">
    <source>
        <dbReference type="PROSITE" id="PS50937"/>
    </source>
</evidence>
<dbReference type="PROSITE" id="PS50937">
    <property type="entry name" value="HTH_MERR_2"/>
    <property type="match status" value="1"/>
</dbReference>
<evidence type="ECO:0000313" key="6">
    <source>
        <dbReference type="EMBL" id="KRM67626.1"/>
    </source>
</evidence>